<evidence type="ECO:0000313" key="3">
    <source>
        <dbReference type="Proteomes" id="UP000321039"/>
    </source>
</evidence>
<feature type="transmembrane region" description="Helical" evidence="1">
    <location>
        <begin position="36"/>
        <end position="56"/>
    </location>
</feature>
<feature type="transmembrane region" description="Helical" evidence="1">
    <location>
        <begin position="248"/>
        <end position="268"/>
    </location>
</feature>
<protein>
    <recommendedName>
        <fullName evidence="4">Glycosyltransferase RgtA/B/C/D-like domain-containing protein</fullName>
    </recommendedName>
</protein>
<feature type="transmembrane region" description="Helical" evidence="1">
    <location>
        <begin position="62"/>
        <end position="83"/>
    </location>
</feature>
<organism evidence="2 3">
    <name type="scientific">Parahaliea maris</name>
    <dbReference type="NCBI Taxonomy" id="2716870"/>
    <lineage>
        <taxon>Bacteria</taxon>
        <taxon>Pseudomonadati</taxon>
        <taxon>Pseudomonadota</taxon>
        <taxon>Gammaproteobacteria</taxon>
        <taxon>Cellvibrionales</taxon>
        <taxon>Halieaceae</taxon>
        <taxon>Parahaliea</taxon>
    </lineage>
</organism>
<proteinExistence type="predicted"/>
<dbReference type="Proteomes" id="UP000321039">
    <property type="component" value="Unassembled WGS sequence"/>
</dbReference>
<feature type="transmembrane region" description="Helical" evidence="1">
    <location>
        <begin position="314"/>
        <end position="336"/>
    </location>
</feature>
<keyword evidence="1" id="KW-0812">Transmembrane</keyword>
<dbReference type="EMBL" id="VRZA01000007">
    <property type="protein sequence ID" value="TXS90740.1"/>
    <property type="molecule type" value="Genomic_DNA"/>
</dbReference>
<dbReference type="RefSeq" id="WP_148069738.1">
    <property type="nucleotide sequence ID" value="NZ_VRZA01000007.1"/>
</dbReference>
<feature type="transmembrane region" description="Helical" evidence="1">
    <location>
        <begin position="104"/>
        <end position="122"/>
    </location>
</feature>
<gene>
    <name evidence="2" type="ORF">FV139_17315</name>
</gene>
<keyword evidence="3" id="KW-1185">Reference proteome</keyword>
<keyword evidence="1" id="KW-1133">Transmembrane helix</keyword>
<accession>A0A5C8ZSU2</accession>
<feature type="transmembrane region" description="Helical" evidence="1">
    <location>
        <begin position="371"/>
        <end position="388"/>
    </location>
</feature>
<feature type="transmembrane region" description="Helical" evidence="1">
    <location>
        <begin position="224"/>
        <end position="242"/>
    </location>
</feature>
<evidence type="ECO:0008006" key="4">
    <source>
        <dbReference type="Google" id="ProtNLM"/>
    </source>
</evidence>
<feature type="transmembrane region" description="Helical" evidence="1">
    <location>
        <begin position="198"/>
        <end position="217"/>
    </location>
</feature>
<feature type="transmembrane region" description="Helical" evidence="1">
    <location>
        <begin position="6"/>
        <end position="24"/>
    </location>
</feature>
<feature type="transmembrane region" description="Helical" evidence="1">
    <location>
        <begin position="427"/>
        <end position="450"/>
    </location>
</feature>
<feature type="transmembrane region" description="Helical" evidence="1">
    <location>
        <begin position="395"/>
        <end position="415"/>
    </location>
</feature>
<comment type="caution">
    <text evidence="2">The sequence shown here is derived from an EMBL/GenBank/DDBJ whole genome shotgun (WGS) entry which is preliminary data.</text>
</comment>
<reference evidence="2 3" key="1">
    <citation type="submission" date="2019-08" db="EMBL/GenBank/DDBJ databases">
        <title>Parahaliea maris sp. nov., isolated from the surface seawater.</title>
        <authorList>
            <person name="Liu Y."/>
        </authorList>
    </citation>
    <scope>NUCLEOTIDE SEQUENCE [LARGE SCALE GENOMIC DNA]</scope>
    <source>
        <strain evidence="2 3">HSLHS9</strain>
    </source>
</reference>
<name>A0A5C8ZSU2_9GAMM</name>
<keyword evidence="1" id="KW-0472">Membrane</keyword>
<evidence type="ECO:0000313" key="2">
    <source>
        <dbReference type="EMBL" id="TXS90740.1"/>
    </source>
</evidence>
<evidence type="ECO:0000256" key="1">
    <source>
        <dbReference type="SAM" id="Phobius"/>
    </source>
</evidence>
<dbReference type="AlphaFoldDB" id="A0A5C8ZSU2"/>
<sequence length="462" mass="50069">MMALKLALAILIPWIAGGLWLQWLMPRPQPCRPWLVAGYGLLLGLLGATLITRLLVPLGLPLSPLALSLVLAVVALFPLQALWRGRDNRLAAGTAGRSIPFTDKCGVALLAMLLLAHLVLLLPDVLLRPIYPFDATSAWVTKARVWFDQGTLVPFVDKTLWLENRGALQFTDHMPDYPVTTPLLQLWMAVFAGQWDSSLINLPWLCCLLALALMLYGQLRAADLSALAALVFVYLLVSMPLINTHVALAGYADLFMGTFFAAAFMAFCRWCAEREPGQAALALVFALACPLIKNEGLFWALSLVPGVIVATQPWRRAALILLALGLLAWGLLQVFPTDIEIAGHTLEALNLGFRAEVLGSILRSFAGFDNWHLFIYLPALLALGLFGARQLPSQLAAPGVALLAATALLVFLFTYTGYAGGATGFTAVGRTSMALVPAWLYYCALLYRALQSSVTGAKKVST</sequence>